<keyword evidence="1" id="KW-0812">Transmembrane</keyword>
<dbReference type="AlphaFoldDB" id="A0A944D914"/>
<organism evidence="2 3">
    <name type="scientific">Denitromonas iodatirespirans</name>
    <dbReference type="NCBI Taxonomy" id="2795389"/>
    <lineage>
        <taxon>Bacteria</taxon>
        <taxon>Pseudomonadati</taxon>
        <taxon>Pseudomonadota</taxon>
        <taxon>Betaproteobacteria</taxon>
        <taxon>Rhodocyclales</taxon>
        <taxon>Zoogloeaceae</taxon>
        <taxon>Denitromonas</taxon>
    </lineage>
</organism>
<keyword evidence="1" id="KW-0472">Membrane</keyword>
<reference evidence="3" key="1">
    <citation type="journal article" date="2022" name="ISME J.">
        <title>Genetic and phylogenetic analysis of dissimilatory iodate-reducing bacteria identifies potential niches across the world's oceans.</title>
        <authorList>
            <person name="Reyes-Umana V."/>
            <person name="Henning Z."/>
            <person name="Lee K."/>
            <person name="Barnum T.P."/>
            <person name="Coates J.D."/>
        </authorList>
    </citation>
    <scope>NUCLEOTIDE SEQUENCE [LARGE SCALE GENOMIC DNA]</scope>
    <source>
        <strain evidence="3">IR12</strain>
    </source>
</reference>
<accession>A0A944D914</accession>
<gene>
    <name evidence="2" type="ORF">I8J34_13490</name>
</gene>
<evidence type="ECO:0000313" key="3">
    <source>
        <dbReference type="Proteomes" id="UP000694660"/>
    </source>
</evidence>
<dbReference type="EMBL" id="JAEKFT010000014">
    <property type="protein sequence ID" value="MBT0962189.1"/>
    <property type="molecule type" value="Genomic_DNA"/>
</dbReference>
<feature type="transmembrane region" description="Helical" evidence="1">
    <location>
        <begin position="153"/>
        <end position="173"/>
    </location>
</feature>
<dbReference type="Pfam" id="PF12040">
    <property type="entry name" value="DUF3526"/>
    <property type="match status" value="1"/>
</dbReference>
<sequence>MNEIRTFLLVVRHESRVLVADRSLVAVMVLTAILVLLGLYNGLDASQQREQTIAALLVKQDETRVNNVARLRRIMAGEEAPEPFSNPANPALVGGGQGAQLAVMPSLPLAPLAFGQSDLLPDHYRVSYRNKATFMYDAEIENPWSLLSGRFDLAFVLVYLLPLMICAMSYNLLSAEREQGILKLLMSQPLSLSALVLGKTVVRLLPLLAIATLLPAAVLLALRPDVRAPDQLALLAGWSLLTTAYALFWFALAAAANLFGRSSATNAIVLIAAWVGLVLVAPVLLNVLVAALSPAPSRIALATETRLVTIQGLNRYNELLSTDYRYTDKPELLLPQQGRFDVPARLRAFYLIHRDVDHEIEGVLAAFDRQLAGQQALVDRLGWLSPAVIFHEALASLAGTGARRHQHFKRQIDDFHREWRAYFEPRVQSGTAIQAADYSTMPKFVWQEAPRAETVRDLALRLLQIFLPVAVLSGLALRRLRRFSVVPT</sequence>
<dbReference type="InterPro" id="IPR021913">
    <property type="entry name" value="DUF3526"/>
</dbReference>
<evidence type="ECO:0000256" key="1">
    <source>
        <dbReference type="SAM" id="Phobius"/>
    </source>
</evidence>
<name>A0A944D914_DENI1</name>
<feature type="transmembrane region" description="Helical" evidence="1">
    <location>
        <begin position="204"/>
        <end position="222"/>
    </location>
</feature>
<comment type="caution">
    <text evidence="2">The sequence shown here is derived from an EMBL/GenBank/DDBJ whole genome shotgun (WGS) entry which is preliminary data.</text>
</comment>
<dbReference type="Proteomes" id="UP000694660">
    <property type="component" value="Unassembled WGS sequence"/>
</dbReference>
<proteinExistence type="predicted"/>
<protein>
    <submittedName>
        <fullName evidence="2">DUF3526 domain-containing protein</fullName>
    </submittedName>
</protein>
<feature type="transmembrane region" description="Helical" evidence="1">
    <location>
        <begin position="234"/>
        <end position="256"/>
    </location>
</feature>
<evidence type="ECO:0000313" key="2">
    <source>
        <dbReference type="EMBL" id="MBT0962189.1"/>
    </source>
</evidence>
<keyword evidence="3" id="KW-1185">Reference proteome</keyword>
<dbReference type="PANTHER" id="PTHR43471:SF14">
    <property type="entry name" value="ABC-2 TYPE TRANSPORT SYSTEM PERMEASE PROTEIN"/>
    <property type="match status" value="1"/>
</dbReference>
<dbReference type="PANTHER" id="PTHR43471">
    <property type="entry name" value="ABC TRANSPORTER PERMEASE"/>
    <property type="match status" value="1"/>
</dbReference>
<dbReference type="RefSeq" id="WP_214362120.1">
    <property type="nucleotide sequence ID" value="NZ_JAEKFT010000014.1"/>
</dbReference>
<keyword evidence="1" id="KW-1133">Transmembrane helix</keyword>
<feature type="transmembrane region" description="Helical" evidence="1">
    <location>
        <begin position="268"/>
        <end position="292"/>
    </location>
</feature>
<feature type="transmembrane region" description="Helical" evidence="1">
    <location>
        <begin position="21"/>
        <end position="40"/>
    </location>
</feature>